<feature type="compositionally biased region" description="Polar residues" evidence="1">
    <location>
        <begin position="109"/>
        <end position="118"/>
    </location>
</feature>
<evidence type="ECO:0000313" key="3">
    <source>
        <dbReference type="Proteomes" id="UP000044602"/>
    </source>
</evidence>
<evidence type="ECO:0000313" key="2">
    <source>
        <dbReference type="EMBL" id="CRK32042.1"/>
    </source>
</evidence>
<protein>
    <submittedName>
        <fullName evidence="2">Uncharacterized protein</fullName>
    </submittedName>
</protein>
<reference evidence="2 3" key="1">
    <citation type="submission" date="2015-05" db="EMBL/GenBank/DDBJ databases">
        <authorList>
            <person name="Wang D.B."/>
            <person name="Wang M."/>
        </authorList>
    </citation>
    <scope>NUCLEOTIDE SEQUENCE [LARGE SCALE GENOMIC DNA]</scope>
    <source>
        <strain evidence="2">VL1</strain>
    </source>
</reference>
<dbReference type="EMBL" id="CVQH01021972">
    <property type="protein sequence ID" value="CRK32042.1"/>
    <property type="molecule type" value="Genomic_DNA"/>
</dbReference>
<feature type="region of interest" description="Disordered" evidence="1">
    <location>
        <begin position="88"/>
        <end position="118"/>
    </location>
</feature>
<gene>
    <name evidence="2" type="ORF">BN1708_005670</name>
</gene>
<accession>A0A0G4MCL0</accession>
<dbReference type="Proteomes" id="UP000044602">
    <property type="component" value="Unassembled WGS sequence"/>
</dbReference>
<proteinExistence type="predicted"/>
<organism evidence="2 3">
    <name type="scientific">Verticillium longisporum</name>
    <name type="common">Verticillium dahliae var. longisporum</name>
    <dbReference type="NCBI Taxonomy" id="100787"/>
    <lineage>
        <taxon>Eukaryota</taxon>
        <taxon>Fungi</taxon>
        <taxon>Dikarya</taxon>
        <taxon>Ascomycota</taxon>
        <taxon>Pezizomycotina</taxon>
        <taxon>Sordariomycetes</taxon>
        <taxon>Hypocreomycetidae</taxon>
        <taxon>Glomerellales</taxon>
        <taxon>Plectosphaerellaceae</taxon>
        <taxon>Verticillium</taxon>
    </lineage>
</organism>
<sequence>MSSPGRPSSQWWLDRNEASLRLLLVNGSGGWIWPEERERARQGYAVPCTWNPHSLPPTCGSGFLVRTAMATGVVNGLVGSIVGIRVPEMSSSSAPSNGGVHEEPGGQGSRSSTVHVGQ</sequence>
<keyword evidence="3" id="KW-1185">Reference proteome</keyword>
<feature type="non-terminal residue" evidence="2">
    <location>
        <position position="118"/>
    </location>
</feature>
<evidence type="ECO:0000256" key="1">
    <source>
        <dbReference type="SAM" id="MobiDB-lite"/>
    </source>
</evidence>
<name>A0A0G4MCL0_VERLO</name>
<dbReference type="AlphaFoldDB" id="A0A0G4MCL0"/>